<keyword evidence="10" id="KW-0325">Glycoprotein</keyword>
<keyword evidence="4 13" id="KW-0894">Sodium channel</keyword>
<gene>
    <name evidence="16" type="ORF">BXYJ_LOCUS2637</name>
</gene>
<name>A0A1I7S8Q4_BURXY</name>
<dbReference type="AlphaFoldDB" id="A0A1I7S8Q4"/>
<dbReference type="Pfam" id="PF00858">
    <property type="entry name" value="ASC"/>
    <property type="match status" value="1"/>
</dbReference>
<accession>A0A1I7S8Q4</accession>
<keyword evidence="8 13" id="KW-0406">Ion transport</keyword>
<evidence type="ECO:0000256" key="12">
    <source>
        <dbReference type="ARBA" id="ARBA00023303"/>
    </source>
</evidence>
<dbReference type="Proteomes" id="UP000582659">
    <property type="component" value="Unassembled WGS sequence"/>
</dbReference>
<evidence type="ECO:0000313" key="16">
    <source>
        <dbReference type="EMBL" id="CAD5211870.1"/>
    </source>
</evidence>
<reference evidence="17" key="2">
    <citation type="submission" date="2020-08" db="EMBL/GenBank/DDBJ databases">
        <authorList>
            <person name="Kikuchi T."/>
        </authorList>
    </citation>
    <scope>NUCLEOTIDE SEQUENCE</scope>
    <source>
        <strain evidence="16">Ka4C1</strain>
    </source>
</reference>
<evidence type="ECO:0000313" key="18">
    <source>
        <dbReference type="Proteomes" id="UP000095284"/>
    </source>
</evidence>
<evidence type="ECO:0000256" key="4">
    <source>
        <dbReference type="ARBA" id="ARBA00022461"/>
    </source>
</evidence>
<feature type="transmembrane region" description="Helical" evidence="15">
    <location>
        <begin position="531"/>
        <end position="557"/>
    </location>
</feature>
<evidence type="ECO:0000256" key="14">
    <source>
        <dbReference type="SAM" id="MobiDB-lite"/>
    </source>
</evidence>
<dbReference type="SMR" id="A0A1I7S8Q4"/>
<dbReference type="GO" id="GO:0015280">
    <property type="term" value="F:ligand-gated sodium channel activity"/>
    <property type="evidence" value="ECO:0007669"/>
    <property type="project" value="TreeGrafter"/>
</dbReference>
<evidence type="ECO:0000256" key="9">
    <source>
        <dbReference type="ARBA" id="ARBA00023136"/>
    </source>
</evidence>
<dbReference type="eggNOG" id="KOG4294">
    <property type="taxonomic scope" value="Eukaryota"/>
</dbReference>
<dbReference type="GO" id="GO:0005886">
    <property type="term" value="C:plasma membrane"/>
    <property type="evidence" value="ECO:0007669"/>
    <property type="project" value="TreeGrafter"/>
</dbReference>
<evidence type="ECO:0000256" key="11">
    <source>
        <dbReference type="ARBA" id="ARBA00023201"/>
    </source>
</evidence>
<keyword evidence="3 13" id="KW-0813">Transport</keyword>
<keyword evidence="6 15" id="KW-1133">Transmembrane helix</keyword>
<dbReference type="PANTHER" id="PTHR11690">
    <property type="entry name" value="AMILORIDE-SENSITIVE SODIUM CHANNEL-RELATED"/>
    <property type="match status" value="1"/>
</dbReference>
<dbReference type="EMBL" id="CAJFCV020000001">
    <property type="protein sequence ID" value="CAG9089333.1"/>
    <property type="molecule type" value="Genomic_DNA"/>
</dbReference>
<keyword evidence="12 13" id="KW-0407">Ion channel</keyword>
<evidence type="ECO:0000256" key="10">
    <source>
        <dbReference type="ARBA" id="ARBA00023180"/>
    </source>
</evidence>
<evidence type="ECO:0000256" key="7">
    <source>
        <dbReference type="ARBA" id="ARBA00023053"/>
    </source>
</evidence>
<keyword evidence="11 13" id="KW-0739">Sodium transport</keyword>
<evidence type="ECO:0000256" key="2">
    <source>
        <dbReference type="ARBA" id="ARBA00007193"/>
    </source>
</evidence>
<keyword evidence="7" id="KW-0915">Sodium</keyword>
<keyword evidence="9 15" id="KW-0472">Membrane</keyword>
<evidence type="ECO:0000313" key="19">
    <source>
        <dbReference type="Proteomes" id="UP000659654"/>
    </source>
</evidence>
<evidence type="ECO:0000256" key="6">
    <source>
        <dbReference type="ARBA" id="ARBA00022989"/>
    </source>
</evidence>
<dbReference type="EMBL" id="CAJFDI010000001">
    <property type="protein sequence ID" value="CAD5211870.1"/>
    <property type="molecule type" value="Genomic_DNA"/>
</dbReference>
<reference evidence="20" key="1">
    <citation type="submission" date="2016-11" db="UniProtKB">
        <authorList>
            <consortium name="WormBaseParasite"/>
        </authorList>
    </citation>
    <scope>IDENTIFICATION</scope>
</reference>
<keyword evidence="5 13" id="KW-0812">Transmembrane</keyword>
<dbReference type="InterPro" id="IPR001873">
    <property type="entry name" value="ENaC"/>
</dbReference>
<evidence type="ECO:0000256" key="13">
    <source>
        <dbReference type="RuleBase" id="RU000679"/>
    </source>
</evidence>
<dbReference type="OrthoDB" id="8065060at2759"/>
<dbReference type="PANTHER" id="PTHR11690:SF222">
    <property type="entry name" value="AMILORIDE-SENSITIVE SODIUM CHANNEL SUBUNIT GAMMA"/>
    <property type="match status" value="1"/>
</dbReference>
<protein>
    <submittedName>
        <fullName evidence="16">(pine wood nematode) hypothetical protein</fullName>
    </submittedName>
</protein>
<dbReference type="PRINTS" id="PR01078">
    <property type="entry name" value="AMINACHANNEL"/>
</dbReference>
<evidence type="ECO:0000256" key="15">
    <source>
        <dbReference type="SAM" id="Phobius"/>
    </source>
</evidence>
<sequence length="744" mass="84781">MFQQESFETDSTEVGTPRNFKDNVTFTNNLSNSSCVSMDLEPSCSVESEKKRLSISEEAKKIKEKANRLIVRIPAEQLRKIANTTGVNSIRTETQHFVGIASLHGPIRIYRSHGQGRFFWVFAMSFCIIMMCLQIYKLVTLASQQPIVSQISFRLPEEGLQYPLVTICSFNYVTKHYLNAFIKKYNVSNELTRFILMTSLEVQSLQKNEQAQIAATEEEYLQFVNRTPEFSLNRFFRDAAPSCNDTLRICTYSSEEFNCCDYAKSIMTDLGNCYQIDLDYYARSKGITPQPGVGNGLQVYADFHSDEQPNTTYNDFMSNVENGFRYFIHSRDAVPYINSEGTSVSPGRKAFSSVSPNHYILHPSGNRCSQDWVEEERDDILTTHNYSSSLCQAHCFATHLFGKCKCVPFLYSLNGTYNTCSVAENYNCLKTIFDVDPSSDSEDILKKIAPDCSRCRMECDRWDYQVYTSYSDGFSRAVAAYLKKHEKIRDTKLKKDFVGIAVFFREISFTEYEQVERTSLSEILSDIGGNMGLFLGMSVLSVIEIIIYLVKVSWLFVSSKRRAHMATKGEKQLQRQKRIEETLDEIANSEDQETRSTVAARLKRLAGSIKRKTAAVWHPYGLESEKEVGPDDDPKLSTVTQSPSSYYLDNIVAERTMGMGKAIRPNEIVELELDLGSDSDSVKNLDKRKKSKIGRSHTARPKISTIFAARTIIGEDNAAFEEEQRPGIVRQRSQSYIYPEREKK</sequence>
<dbReference type="Proteomes" id="UP000095284">
    <property type="component" value="Unplaced"/>
</dbReference>
<evidence type="ECO:0000256" key="8">
    <source>
        <dbReference type="ARBA" id="ARBA00023065"/>
    </source>
</evidence>
<feature type="region of interest" description="Disordered" evidence="14">
    <location>
        <begin position="723"/>
        <end position="744"/>
    </location>
</feature>
<keyword evidence="19" id="KW-1185">Reference proteome</keyword>
<dbReference type="Gene3D" id="2.60.470.10">
    <property type="entry name" value="Acid-sensing ion channels like domains"/>
    <property type="match status" value="1"/>
</dbReference>
<evidence type="ECO:0000256" key="5">
    <source>
        <dbReference type="ARBA" id="ARBA00022692"/>
    </source>
</evidence>
<evidence type="ECO:0000313" key="17">
    <source>
        <dbReference type="EMBL" id="CAG9089333.1"/>
    </source>
</evidence>
<dbReference type="Proteomes" id="UP000659654">
    <property type="component" value="Unassembled WGS sequence"/>
</dbReference>
<evidence type="ECO:0000313" key="20">
    <source>
        <dbReference type="WBParaSite" id="BXY_0939900.1"/>
    </source>
</evidence>
<comment type="similarity">
    <text evidence="2 13">Belongs to the amiloride-sensitive sodium channel (TC 1.A.6) family.</text>
</comment>
<feature type="transmembrane region" description="Helical" evidence="15">
    <location>
        <begin position="118"/>
        <end position="136"/>
    </location>
</feature>
<comment type="subcellular location">
    <subcellularLocation>
        <location evidence="1">Membrane</location>
        <topology evidence="1">Multi-pass membrane protein</topology>
    </subcellularLocation>
</comment>
<evidence type="ECO:0000256" key="1">
    <source>
        <dbReference type="ARBA" id="ARBA00004141"/>
    </source>
</evidence>
<dbReference type="Gene3D" id="1.10.287.770">
    <property type="entry name" value="YojJ-like"/>
    <property type="match status" value="1"/>
</dbReference>
<organism evidence="18 20">
    <name type="scientific">Bursaphelenchus xylophilus</name>
    <name type="common">Pinewood nematode worm</name>
    <name type="synonym">Aphelenchoides xylophilus</name>
    <dbReference type="NCBI Taxonomy" id="6326"/>
    <lineage>
        <taxon>Eukaryota</taxon>
        <taxon>Metazoa</taxon>
        <taxon>Ecdysozoa</taxon>
        <taxon>Nematoda</taxon>
        <taxon>Chromadorea</taxon>
        <taxon>Rhabditida</taxon>
        <taxon>Tylenchina</taxon>
        <taxon>Tylenchomorpha</taxon>
        <taxon>Aphelenchoidea</taxon>
        <taxon>Aphelenchoididae</taxon>
        <taxon>Bursaphelenchus</taxon>
    </lineage>
</organism>
<proteinExistence type="inferred from homology"/>
<dbReference type="WBParaSite" id="BXY_0939900.1">
    <property type="protein sequence ID" value="BXY_0939900.1"/>
    <property type="gene ID" value="BXY_0939900"/>
</dbReference>
<evidence type="ECO:0000256" key="3">
    <source>
        <dbReference type="ARBA" id="ARBA00022448"/>
    </source>
</evidence>